<comment type="subcellular location">
    <subcellularLocation>
        <location evidence="6">Cell membrane</location>
        <topology evidence="6">Multi-pass membrane protein</topology>
    </subcellularLocation>
    <subcellularLocation>
        <location evidence="1">Membrane</location>
    </subcellularLocation>
</comment>
<evidence type="ECO:0000313" key="8">
    <source>
        <dbReference type="EMBL" id="CAD7281305.1"/>
    </source>
</evidence>
<evidence type="ECO:0000313" key="9">
    <source>
        <dbReference type="Proteomes" id="UP000678499"/>
    </source>
</evidence>
<name>A0A7R9BWL2_9CRUS</name>
<reference evidence="8" key="1">
    <citation type="submission" date="2020-11" db="EMBL/GenBank/DDBJ databases">
        <authorList>
            <person name="Tran Van P."/>
        </authorList>
    </citation>
    <scope>NUCLEOTIDE SEQUENCE</scope>
</reference>
<dbReference type="Pfam" id="PF01062">
    <property type="entry name" value="Bestrophin"/>
    <property type="match status" value="3"/>
</dbReference>
<accession>A0A7R9BWL2</accession>
<keyword evidence="2 6" id="KW-0812">Transmembrane</keyword>
<keyword evidence="6" id="KW-0869">Chloride channel</keyword>
<dbReference type="InterPro" id="IPR000615">
    <property type="entry name" value="Bestrophin"/>
</dbReference>
<evidence type="ECO:0000256" key="7">
    <source>
        <dbReference type="SAM" id="MobiDB-lite"/>
    </source>
</evidence>
<feature type="transmembrane region" description="Helical" evidence="6">
    <location>
        <begin position="12"/>
        <end position="33"/>
    </location>
</feature>
<feature type="transmembrane region" description="Helical" evidence="6">
    <location>
        <begin position="306"/>
        <end position="325"/>
    </location>
</feature>
<keyword evidence="6" id="KW-1003">Cell membrane</keyword>
<feature type="compositionally biased region" description="Polar residues" evidence="7">
    <location>
        <begin position="434"/>
        <end position="443"/>
    </location>
</feature>
<dbReference type="GO" id="GO:0005254">
    <property type="term" value="F:chloride channel activity"/>
    <property type="evidence" value="ECO:0007669"/>
    <property type="project" value="UniProtKB-KW"/>
</dbReference>
<evidence type="ECO:0000256" key="5">
    <source>
        <dbReference type="ARBA" id="ARBA00034769"/>
    </source>
</evidence>
<dbReference type="OrthoDB" id="201595at2759"/>
<evidence type="ECO:0000256" key="3">
    <source>
        <dbReference type="ARBA" id="ARBA00022989"/>
    </source>
</evidence>
<feature type="non-terminal residue" evidence="8">
    <location>
        <position position="1"/>
    </location>
</feature>
<evidence type="ECO:0000256" key="4">
    <source>
        <dbReference type="ARBA" id="ARBA00023136"/>
    </source>
</evidence>
<evidence type="ECO:0000256" key="2">
    <source>
        <dbReference type="ARBA" id="ARBA00022692"/>
    </source>
</evidence>
<dbReference type="GO" id="GO:0034707">
    <property type="term" value="C:chloride channel complex"/>
    <property type="evidence" value="ECO:0007669"/>
    <property type="project" value="UniProtKB-KW"/>
</dbReference>
<protein>
    <recommendedName>
        <fullName evidence="6">Bestrophin homolog</fullName>
    </recommendedName>
</protein>
<dbReference type="PANTHER" id="PTHR10736">
    <property type="entry name" value="BESTROPHIN"/>
    <property type="match status" value="1"/>
</dbReference>
<dbReference type="AlphaFoldDB" id="A0A7R9BWL2"/>
<keyword evidence="6" id="KW-0407">Ion channel</keyword>
<comment type="function">
    <text evidence="6">Forms chloride channels.</text>
</comment>
<dbReference type="Proteomes" id="UP000678499">
    <property type="component" value="Unassembled WGS sequence"/>
</dbReference>
<dbReference type="GO" id="GO:0005886">
    <property type="term" value="C:plasma membrane"/>
    <property type="evidence" value="ECO:0007669"/>
    <property type="project" value="UniProtKB-SubCell"/>
</dbReference>
<comment type="similarity">
    <text evidence="5 6">Belongs to the anion channel-forming bestrophin (TC 1.A.46) family. Calcium-sensitive chloride channel subfamily.</text>
</comment>
<proteinExistence type="inferred from homology"/>
<gene>
    <name evidence="8" type="ORF">NMOB1V02_LOCUS8953</name>
</gene>
<evidence type="ECO:0000256" key="1">
    <source>
        <dbReference type="ARBA" id="ARBA00004370"/>
    </source>
</evidence>
<dbReference type="PANTHER" id="PTHR10736:SF65">
    <property type="entry name" value="BESTROPHIN 1, ISOFORM C-RELATED"/>
    <property type="match status" value="1"/>
</dbReference>
<dbReference type="EMBL" id="CAJPEX010002757">
    <property type="protein sequence ID" value="CAG0921457.1"/>
    <property type="molecule type" value="Genomic_DNA"/>
</dbReference>
<keyword evidence="3 6" id="KW-1133">Transmembrane helix</keyword>
<dbReference type="EMBL" id="OA884794">
    <property type="protein sequence ID" value="CAD7281305.1"/>
    <property type="molecule type" value="Genomic_DNA"/>
</dbReference>
<feature type="region of interest" description="Disordered" evidence="7">
    <location>
        <begin position="433"/>
        <end position="454"/>
    </location>
</feature>
<keyword evidence="6" id="KW-0813">Transport</keyword>
<sequence>VFVDISKACGEAADVVPMTAMLTLFFALVVFRWWKVYDFLPWPESIALYLTTNLFGHDERARLMRQTIVRYVNFSLVQTMALLIPSVQKRFNSWKDYVSYVHDCVINYFHDKIMPMMLQDERARLMRQTIVRYVNFSLVQTMALLIPSVQKRFNSWKDYVSYGLITEDEKILLEEIEKVKGIQHLYHVPLVWASTIVNRARREGHIPSDKSMLKILDQISDFRRRCGSSLQVALVNVPLIFLQVVSHPQMNMKRNCDKRSVHQKFPLLLVKHRKKVGIYRNTVGVYLYFALTLFASQVVFKGDDEHFVAFFPFTAVVELFLYLGWLRACEALVCPPGSPGDEDLDLNWLIDRNIRVSNSMVTDMHGEYPEIVVEWDRLIPHETSSTLLDKKGHFRTTFHRLLSKTSPAVGNFSRGFFIFGGSRSVLEGQKEVDNCQNGPQTHSDAQESDPGLNSITVFGDTHSKEHAVKSRKQRLSLAIPKLSIIPSADEEFFSAAVPSAADDSIMQLSASERSSETEEVEWRRPGTLPMMRKSRPWNLRRESHLPDEAVSTPKTSPVQMDFLKVPSPHRVPIFRFGSSSESIDDPF</sequence>
<keyword evidence="6" id="KW-0868">Chloride</keyword>
<evidence type="ECO:0000256" key="6">
    <source>
        <dbReference type="RuleBase" id="RU363126"/>
    </source>
</evidence>
<dbReference type="InterPro" id="IPR021134">
    <property type="entry name" value="Bestrophin-like"/>
</dbReference>
<keyword evidence="9" id="KW-1185">Reference proteome</keyword>
<feature type="transmembrane region" description="Helical" evidence="6">
    <location>
        <begin position="283"/>
        <end position="300"/>
    </location>
</feature>
<keyword evidence="6" id="KW-0406">Ion transport</keyword>
<keyword evidence="4 6" id="KW-0472">Membrane</keyword>
<organism evidence="8">
    <name type="scientific">Notodromas monacha</name>
    <dbReference type="NCBI Taxonomy" id="399045"/>
    <lineage>
        <taxon>Eukaryota</taxon>
        <taxon>Metazoa</taxon>
        <taxon>Ecdysozoa</taxon>
        <taxon>Arthropoda</taxon>
        <taxon>Crustacea</taxon>
        <taxon>Oligostraca</taxon>
        <taxon>Ostracoda</taxon>
        <taxon>Podocopa</taxon>
        <taxon>Podocopida</taxon>
        <taxon>Cypridocopina</taxon>
        <taxon>Cypridoidea</taxon>
        <taxon>Cyprididae</taxon>
        <taxon>Notodromas</taxon>
    </lineage>
</organism>